<keyword evidence="4" id="KW-0479">Metal-binding</keyword>
<reference evidence="18" key="1">
    <citation type="journal article" date="2023" name="Mol. Phylogenet. Evol.">
        <title>Genome-scale phylogeny and comparative genomics of the fungal order Sordariales.</title>
        <authorList>
            <person name="Hensen N."/>
            <person name="Bonometti L."/>
            <person name="Westerberg I."/>
            <person name="Brannstrom I.O."/>
            <person name="Guillou S."/>
            <person name="Cros-Aarteil S."/>
            <person name="Calhoun S."/>
            <person name="Haridas S."/>
            <person name="Kuo A."/>
            <person name="Mondo S."/>
            <person name="Pangilinan J."/>
            <person name="Riley R."/>
            <person name="LaButti K."/>
            <person name="Andreopoulos B."/>
            <person name="Lipzen A."/>
            <person name="Chen C."/>
            <person name="Yan M."/>
            <person name="Daum C."/>
            <person name="Ng V."/>
            <person name="Clum A."/>
            <person name="Steindorff A."/>
            <person name="Ohm R.A."/>
            <person name="Martin F."/>
            <person name="Silar P."/>
            <person name="Natvig D.O."/>
            <person name="Lalanne C."/>
            <person name="Gautier V."/>
            <person name="Ament-Velasquez S.L."/>
            <person name="Kruys A."/>
            <person name="Hutchinson M.I."/>
            <person name="Powell A.J."/>
            <person name="Barry K."/>
            <person name="Miller A.N."/>
            <person name="Grigoriev I.V."/>
            <person name="Debuchy R."/>
            <person name="Gladieux P."/>
            <person name="Hiltunen Thoren M."/>
            <person name="Johannesson H."/>
        </authorList>
    </citation>
    <scope>NUCLEOTIDE SEQUENCE</scope>
    <source>
        <strain evidence="18">PSN309</strain>
    </source>
</reference>
<evidence type="ECO:0000256" key="5">
    <source>
        <dbReference type="ARBA" id="ARBA00022729"/>
    </source>
</evidence>
<dbReference type="GO" id="GO:0005576">
    <property type="term" value="C:extracellular region"/>
    <property type="evidence" value="ECO:0007669"/>
    <property type="project" value="UniProtKB-SubCell"/>
</dbReference>
<evidence type="ECO:0000256" key="15">
    <source>
        <dbReference type="ARBA" id="ARBA00047174"/>
    </source>
</evidence>
<protein>
    <recommendedName>
        <fullName evidence="15">lytic cellulose monooxygenase (C4-dehydrogenating)</fullName>
        <ecNumber evidence="15">1.14.99.56</ecNumber>
    </recommendedName>
</protein>
<evidence type="ECO:0000256" key="9">
    <source>
        <dbReference type="ARBA" id="ARBA00023033"/>
    </source>
</evidence>
<evidence type="ECO:0000256" key="11">
    <source>
        <dbReference type="ARBA" id="ARBA00023277"/>
    </source>
</evidence>
<accession>A0AAN7ABB0</accession>
<comment type="catalytic activity">
    <reaction evidence="14">
        <text>[(1-&gt;4)-beta-D-glucosyl]n+m + reduced acceptor + O2 = 4-dehydro-beta-D-glucosyl-[(1-&gt;4)-beta-D-glucosyl]n-1 + [(1-&gt;4)-beta-D-glucosyl]m + acceptor + H2O.</text>
        <dbReference type="EC" id="1.14.99.56"/>
    </reaction>
</comment>
<dbReference type="PANTHER" id="PTHR33353:SF19">
    <property type="entry name" value="GLYCOSYLHYDROLASE FAMILY 61-8 PROTEIN"/>
    <property type="match status" value="1"/>
</dbReference>
<keyword evidence="12" id="KW-0624">Polysaccharide degradation</keyword>
<evidence type="ECO:0000256" key="12">
    <source>
        <dbReference type="ARBA" id="ARBA00023326"/>
    </source>
</evidence>
<evidence type="ECO:0000256" key="2">
    <source>
        <dbReference type="ARBA" id="ARBA00004613"/>
    </source>
</evidence>
<dbReference type="InterPro" id="IPR005103">
    <property type="entry name" value="AA9_LPMO"/>
</dbReference>
<evidence type="ECO:0000256" key="6">
    <source>
        <dbReference type="ARBA" id="ARBA00023001"/>
    </source>
</evidence>
<dbReference type="CDD" id="cd21175">
    <property type="entry name" value="LPMO_AA9"/>
    <property type="match status" value="1"/>
</dbReference>
<evidence type="ECO:0000256" key="1">
    <source>
        <dbReference type="ARBA" id="ARBA00001973"/>
    </source>
</evidence>
<evidence type="ECO:0000256" key="3">
    <source>
        <dbReference type="ARBA" id="ARBA00022525"/>
    </source>
</evidence>
<gene>
    <name evidence="18" type="ORF">QBC35DRAFT_457399</name>
</gene>
<reference evidence="18" key="2">
    <citation type="submission" date="2023-05" db="EMBL/GenBank/DDBJ databases">
        <authorList>
            <consortium name="Lawrence Berkeley National Laboratory"/>
            <person name="Steindorff A."/>
            <person name="Hensen N."/>
            <person name="Bonometti L."/>
            <person name="Westerberg I."/>
            <person name="Brannstrom I.O."/>
            <person name="Guillou S."/>
            <person name="Cros-Aarteil S."/>
            <person name="Calhoun S."/>
            <person name="Haridas S."/>
            <person name="Kuo A."/>
            <person name="Mondo S."/>
            <person name="Pangilinan J."/>
            <person name="Riley R."/>
            <person name="Labutti K."/>
            <person name="Andreopoulos B."/>
            <person name="Lipzen A."/>
            <person name="Chen C."/>
            <person name="Yanf M."/>
            <person name="Daum C."/>
            <person name="Ng V."/>
            <person name="Clum A."/>
            <person name="Ohm R."/>
            <person name="Martin F."/>
            <person name="Silar P."/>
            <person name="Natvig D."/>
            <person name="Lalanne C."/>
            <person name="Gautier V."/>
            <person name="Ament-Velasquez S.L."/>
            <person name="Kruys A."/>
            <person name="Hutchinson M.I."/>
            <person name="Powell A.J."/>
            <person name="Barry K."/>
            <person name="Miller A.N."/>
            <person name="Grigoriev I.V."/>
            <person name="Debuchy R."/>
            <person name="Gladieux P."/>
            <person name="Thoren M.H."/>
            <person name="Johannesson H."/>
        </authorList>
    </citation>
    <scope>NUCLEOTIDE SEQUENCE</scope>
    <source>
        <strain evidence="18">PSN309</strain>
    </source>
</reference>
<evidence type="ECO:0000313" key="19">
    <source>
        <dbReference type="Proteomes" id="UP001302126"/>
    </source>
</evidence>
<keyword evidence="5 16" id="KW-0732">Signal</keyword>
<dbReference type="EMBL" id="MU864680">
    <property type="protein sequence ID" value="KAK4182331.1"/>
    <property type="molecule type" value="Genomic_DNA"/>
</dbReference>
<feature type="signal peptide" evidence="16">
    <location>
        <begin position="1"/>
        <end position="17"/>
    </location>
</feature>
<keyword evidence="7" id="KW-0560">Oxidoreductase</keyword>
<feature type="domain" description="Auxiliary Activity family 9 catalytic" evidence="17">
    <location>
        <begin position="18"/>
        <end position="255"/>
    </location>
</feature>
<keyword evidence="11" id="KW-0119">Carbohydrate metabolism</keyword>
<feature type="chain" id="PRO_5042944773" description="lytic cellulose monooxygenase (C4-dehydrogenating)" evidence="16">
    <location>
        <begin position="18"/>
        <end position="283"/>
    </location>
</feature>
<comment type="similarity">
    <text evidence="13">Belongs to the polysaccharide monooxygenase AA9 family.</text>
</comment>
<keyword evidence="3" id="KW-0964">Secreted</keyword>
<dbReference type="InterPro" id="IPR049892">
    <property type="entry name" value="AA9"/>
</dbReference>
<dbReference type="AlphaFoldDB" id="A0AAN7ABB0"/>
<evidence type="ECO:0000313" key="18">
    <source>
        <dbReference type="EMBL" id="KAK4182331.1"/>
    </source>
</evidence>
<keyword evidence="19" id="KW-1185">Reference proteome</keyword>
<comment type="subcellular location">
    <subcellularLocation>
        <location evidence="2">Secreted</location>
    </subcellularLocation>
</comment>
<evidence type="ECO:0000256" key="14">
    <source>
        <dbReference type="ARBA" id="ARBA00045077"/>
    </source>
</evidence>
<dbReference type="Gene3D" id="2.70.50.70">
    <property type="match status" value="1"/>
</dbReference>
<dbReference type="GO" id="GO:0030245">
    <property type="term" value="P:cellulose catabolic process"/>
    <property type="evidence" value="ECO:0007669"/>
    <property type="project" value="UniProtKB-KW"/>
</dbReference>
<proteinExistence type="inferred from homology"/>
<evidence type="ECO:0000256" key="13">
    <source>
        <dbReference type="ARBA" id="ARBA00044502"/>
    </source>
</evidence>
<keyword evidence="18" id="KW-0378">Hydrolase</keyword>
<dbReference type="GO" id="GO:0046872">
    <property type="term" value="F:metal ion binding"/>
    <property type="evidence" value="ECO:0007669"/>
    <property type="project" value="UniProtKB-KW"/>
</dbReference>
<dbReference type="GO" id="GO:0016787">
    <property type="term" value="F:hydrolase activity"/>
    <property type="evidence" value="ECO:0007669"/>
    <property type="project" value="UniProtKB-KW"/>
</dbReference>
<keyword evidence="6" id="KW-0136">Cellulose degradation</keyword>
<evidence type="ECO:0000256" key="10">
    <source>
        <dbReference type="ARBA" id="ARBA00023157"/>
    </source>
</evidence>
<evidence type="ECO:0000256" key="4">
    <source>
        <dbReference type="ARBA" id="ARBA00022723"/>
    </source>
</evidence>
<keyword evidence="9" id="KW-0503">Monooxygenase</keyword>
<evidence type="ECO:0000256" key="16">
    <source>
        <dbReference type="SAM" id="SignalP"/>
    </source>
</evidence>
<comment type="cofactor">
    <cofactor evidence="1">
        <name>Cu(2+)</name>
        <dbReference type="ChEBI" id="CHEBI:29036"/>
    </cofactor>
</comment>
<sequence length="283" mass="31616">MKLSPLLLLAAVSQVHGHGGIFNYTIDGIDYAGHFPWLPESTQQTIQRRWWGDPIRSVSHSFLSCNRGIPLASSTPTLHAPVKPGSTITARFHHPECPLDLVYPTKPSVPGDEDPPLPLCMGPTEGFWFHTTGPLVVYLASCGERSCHEVDSAKAKWFKIDESGLEEGYDVFDVNGWKQFQFANEGWNVTLPKNLKRGNYLMRHEIIYIENDPAQFYPYCAQIQVEGDGEGFPEEKYFVEFPGGYSAQDPGIAVSGLMWSQDRDISLPTNYTIPGPPVWTGKE</sequence>
<dbReference type="Proteomes" id="UP001302126">
    <property type="component" value="Unassembled WGS sequence"/>
</dbReference>
<comment type="caution">
    <text evidence="18">The sequence shown here is derived from an EMBL/GenBank/DDBJ whole genome shotgun (WGS) entry which is preliminary data.</text>
</comment>
<dbReference type="PANTHER" id="PTHR33353">
    <property type="entry name" value="PUTATIVE (AFU_ORTHOLOGUE AFUA_1G12560)-RELATED"/>
    <property type="match status" value="1"/>
</dbReference>
<evidence type="ECO:0000259" key="17">
    <source>
        <dbReference type="Pfam" id="PF03443"/>
    </source>
</evidence>
<dbReference type="GO" id="GO:0004497">
    <property type="term" value="F:monooxygenase activity"/>
    <property type="evidence" value="ECO:0007669"/>
    <property type="project" value="UniProtKB-KW"/>
</dbReference>
<organism evidence="18 19">
    <name type="scientific">Podospora australis</name>
    <dbReference type="NCBI Taxonomy" id="1536484"/>
    <lineage>
        <taxon>Eukaryota</taxon>
        <taxon>Fungi</taxon>
        <taxon>Dikarya</taxon>
        <taxon>Ascomycota</taxon>
        <taxon>Pezizomycotina</taxon>
        <taxon>Sordariomycetes</taxon>
        <taxon>Sordariomycetidae</taxon>
        <taxon>Sordariales</taxon>
        <taxon>Podosporaceae</taxon>
        <taxon>Podospora</taxon>
    </lineage>
</organism>
<keyword evidence="8" id="KW-0186">Copper</keyword>
<dbReference type="EC" id="1.14.99.56" evidence="15"/>
<evidence type="ECO:0000256" key="7">
    <source>
        <dbReference type="ARBA" id="ARBA00023002"/>
    </source>
</evidence>
<evidence type="ECO:0000256" key="8">
    <source>
        <dbReference type="ARBA" id="ARBA00023008"/>
    </source>
</evidence>
<keyword evidence="10" id="KW-1015">Disulfide bond</keyword>
<dbReference type="Pfam" id="PF03443">
    <property type="entry name" value="AA9"/>
    <property type="match status" value="1"/>
</dbReference>
<name>A0AAN7ABB0_9PEZI</name>